<dbReference type="Proteomes" id="UP000642673">
    <property type="component" value="Unassembled WGS sequence"/>
</dbReference>
<evidence type="ECO:0000313" key="2">
    <source>
        <dbReference type="EMBL" id="GHB55432.1"/>
    </source>
</evidence>
<keyword evidence="3" id="KW-1185">Reference proteome</keyword>
<dbReference type="RefSeq" id="WP_190184327.1">
    <property type="nucleotide sequence ID" value="NZ_BMVP01000004.1"/>
</dbReference>
<name>A0ABQ3EZG3_9ACTN</name>
<protein>
    <recommendedName>
        <fullName evidence="4">Secreted protein</fullName>
    </recommendedName>
</protein>
<evidence type="ECO:0000256" key="1">
    <source>
        <dbReference type="SAM" id="SignalP"/>
    </source>
</evidence>
<dbReference type="EMBL" id="BMVP01000004">
    <property type="protein sequence ID" value="GHB55432.1"/>
    <property type="molecule type" value="Genomic_DNA"/>
</dbReference>
<gene>
    <name evidence="2" type="ORF">GCM10010347_26740</name>
</gene>
<evidence type="ECO:0008006" key="4">
    <source>
        <dbReference type="Google" id="ProtNLM"/>
    </source>
</evidence>
<comment type="caution">
    <text evidence="2">The sequence shown here is derived from an EMBL/GenBank/DDBJ whole genome shotgun (WGS) entry which is preliminary data.</text>
</comment>
<keyword evidence="1" id="KW-0732">Signal</keyword>
<reference evidence="3" key="1">
    <citation type="journal article" date="2019" name="Int. J. Syst. Evol. Microbiol.">
        <title>The Global Catalogue of Microorganisms (GCM) 10K type strain sequencing project: providing services to taxonomists for standard genome sequencing and annotation.</title>
        <authorList>
            <consortium name="The Broad Institute Genomics Platform"/>
            <consortium name="The Broad Institute Genome Sequencing Center for Infectious Disease"/>
            <person name="Wu L."/>
            <person name="Ma J."/>
        </authorList>
    </citation>
    <scope>NUCLEOTIDE SEQUENCE [LARGE SCALE GENOMIC DNA]</scope>
    <source>
        <strain evidence="3">JCM 4738</strain>
    </source>
</reference>
<accession>A0ABQ3EZG3</accession>
<feature type="chain" id="PRO_5045084203" description="Secreted protein" evidence="1">
    <location>
        <begin position="27"/>
        <end position="67"/>
    </location>
</feature>
<feature type="signal peptide" evidence="1">
    <location>
        <begin position="1"/>
        <end position="26"/>
    </location>
</feature>
<sequence length="67" mass="6700">MRIRAAVTTLALAATMVLGGAATALAHGDDDHNSGSAHHGACYLAGGVNHGNPGFAGGCEWAGIDWR</sequence>
<proteinExistence type="predicted"/>
<evidence type="ECO:0000313" key="3">
    <source>
        <dbReference type="Proteomes" id="UP000642673"/>
    </source>
</evidence>
<organism evidence="2 3">
    <name type="scientific">Streptomyces cirratus</name>
    <dbReference type="NCBI Taxonomy" id="68187"/>
    <lineage>
        <taxon>Bacteria</taxon>
        <taxon>Bacillati</taxon>
        <taxon>Actinomycetota</taxon>
        <taxon>Actinomycetes</taxon>
        <taxon>Kitasatosporales</taxon>
        <taxon>Streptomycetaceae</taxon>
        <taxon>Streptomyces</taxon>
    </lineage>
</organism>